<dbReference type="InterPro" id="IPR008979">
    <property type="entry name" value="Galactose-bd-like_sf"/>
</dbReference>
<protein>
    <recommendedName>
        <fullName evidence="3">Glycosyl hydrolases family 2, sugar binding domain</fullName>
    </recommendedName>
</protein>
<dbReference type="RefSeq" id="WP_090601993.1">
    <property type="nucleotide sequence ID" value="NZ_FNZR01000001.1"/>
</dbReference>
<evidence type="ECO:0000313" key="1">
    <source>
        <dbReference type="EMBL" id="SEK19141.1"/>
    </source>
</evidence>
<dbReference type="PANTHER" id="PTHR36848">
    <property type="entry name" value="DNA-BINDING PROTEIN (PUTATIVE SECRETED PROTEIN)-RELATED"/>
    <property type="match status" value="1"/>
</dbReference>
<dbReference type="AlphaFoldDB" id="A0A1H7EZ63"/>
<name>A0A1H7EZ63_9SPHI</name>
<dbReference type="SUPFAM" id="SSF49785">
    <property type="entry name" value="Galactose-binding domain-like"/>
    <property type="match status" value="1"/>
</dbReference>
<evidence type="ECO:0008006" key="3">
    <source>
        <dbReference type="Google" id="ProtNLM"/>
    </source>
</evidence>
<gene>
    <name evidence="1" type="ORF">SAMN05421740_101143</name>
</gene>
<keyword evidence="2" id="KW-1185">Reference proteome</keyword>
<proteinExistence type="predicted"/>
<dbReference type="Proteomes" id="UP000198916">
    <property type="component" value="Unassembled WGS sequence"/>
</dbReference>
<dbReference type="InterPro" id="IPR053161">
    <property type="entry name" value="Ulvan_degrading_GH"/>
</dbReference>
<organism evidence="1 2">
    <name type="scientific">Parapedobacter koreensis</name>
    <dbReference type="NCBI Taxonomy" id="332977"/>
    <lineage>
        <taxon>Bacteria</taxon>
        <taxon>Pseudomonadati</taxon>
        <taxon>Bacteroidota</taxon>
        <taxon>Sphingobacteriia</taxon>
        <taxon>Sphingobacteriales</taxon>
        <taxon>Sphingobacteriaceae</taxon>
        <taxon>Parapedobacter</taxon>
    </lineage>
</organism>
<reference evidence="2" key="1">
    <citation type="submission" date="2016-10" db="EMBL/GenBank/DDBJ databases">
        <authorList>
            <person name="Varghese N."/>
            <person name="Submissions S."/>
        </authorList>
    </citation>
    <scope>NUCLEOTIDE SEQUENCE [LARGE SCALE GENOMIC DNA]</scope>
    <source>
        <strain evidence="2">Jip14</strain>
    </source>
</reference>
<dbReference type="Gene3D" id="2.60.120.260">
    <property type="entry name" value="Galactose-binding domain-like"/>
    <property type="match status" value="1"/>
</dbReference>
<accession>A0A1H7EZ63</accession>
<dbReference type="STRING" id="332977.SAMN05421740_101143"/>
<dbReference type="EMBL" id="FNZR01000001">
    <property type="protein sequence ID" value="SEK19141.1"/>
    <property type="molecule type" value="Genomic_DNA"/>
</dbReference>
<dbReference type="PANTHER" id="PTHR36848:SF2">
    <property type="entry name" value="SECRETED PROTEIN"/>
    <property type="match status" value="1"/>
</dbReference>
<sequence length="167" mass="18631">MSVHAEIEPVYVLGDFALHPLEKGWGLSASTPLSLGSWKEAGMPFYGHEVSYTKQFEGKAGEHYLVKLGAWKGTAAIVKLNGKTVGYLHYPPHQLELGKGIRDGRNELEIIIVGSLKNTLGPHHGSPRPGMVSPWHWRNVKNYPAGDAYDSYDYGLMEDVEVYLFYE</sequence>
<dbReference type="OrthoDB" id="9761519at2"/>
<evidence type="ECO:0000313" key="2">
    <source>
        <dbReference type="Proteomes" id="UP000198916"/>
    </source>
</evidence>